<dbReference type="SUPFAM" id="SSF51445">
    <property type="entry name" value="(Trans)glycosidases"/>
    <property type="match status" value="1"/>
</dbReference>
<evidence type="ECO:0000256" key="1">
    <source>
        <dbReference type="SAM" id="MobiDB-lite"/>
    </source>
</evidence>
<dbReference type="GO" id="GO:0005975">
    <property type="term" value="P:carbohydrate metabolic process"/>
    <property type="evidence" value="ECO:0007669"/>
    <property type="project" value="InterPro"/>
</dbReference>
<accession>A0A6J6BCU0</accession>
<organism evidence="3">
    <name type="scientific">freshwater metagenome</name>
    <dbReference type="NCBI Taxonomy" id="449393"/>
    <lineage>
        <taxon>unclassified sequences</taxon>
        <taxon>metagenomes</taxon>
        <taxon>ecological metagenomes</taxon>
    </lineage>
</organism>
<dbReference type="EMBL" id="CAEZSK010000034">
    <property type="protein sequence ID" value="CAB4536686.1"/>
    <property type="molecule type" value="Genomic_DNA"/>
</dbReference>
<feature type="domain" description="Glycosyl hydrolase family 13 catalytic" evidence="2">
    <location>
        <begin position="7"/>
        <end position="86"/>
    </location>
</feature>
<name>A0A6J6BCU0_9ZZZZ</name>
<sequence length="158" mass="17224">MPDAELADSDRQDPAFFRTKGLQKGRDGARVPMPWNGESSPFGFSTGKPWLPIPQSWRGISVADQEKNLESTLHLYRSALAIRREHLVGTGDITWVNRGESDLLSFARGEYAIYLNAGKEAMEIPSVGKLSLGSNSNVVLANGILTLPPATSAWVATR</sequence>
<evidence type="ECO:0000313" key="3">
    <source>
        <dbReference type="EMBL" id="CAB4536686.1"/>
    </source>
</evidence>
<proteinExistence type="predicted"/>
<dbReference type="Gene3D" id="3.20.20.80">
    <property type="entry name" value="Glycosidases"/>
    <property type="match status" value="1"/>
</dbReference>
<evidence type="ECO:0000259" key="2">
    <source>
        <dbReference type="Pfam" id="PF00128"/>
    </source>
</evidence>
<dbReference type="AlphaFoldDB" id="A0A6J6BCU0"/>
<gene>
    <name evidence="3" type="ORF">UFOPK1419_00396</name>
</gene>
<dbReference type="InterPro" id="IPR017853">
    <property type="entry name" value="GH"/>
</dbReference>
<feature type="region of interest" description="Disordered" evidence="1">
    <location>
        <begin position="1"/>
        <end position="34"/>
    </location>
</feature>
<dbReference type="InterPro" id="IPR006047">
    <property type="entry name" value="GH13_cat_dom"/>
</dbReference>
<reference evidence="3" key="1">
    <citation type="submission" date="2020-05" db="EMBL/GenBank/DDBJ databases">
        <authorList>
            <person name="Chiriac C."/>
            <person name="Salcher M."/>
            <person name="Ghai R."/>
            <person name="Kavagutti S V."/>
        </authorList>
    </citation>
    <scope>NUCLEOTIDE SEQUENCE</scope>
</reference>
<dbReference type="Pfam" id="PF00128">
    <property type="entry name" value="Alpha-amylase"/>
    <property type="match status" value="1"/>
</dbReference>
<protein>
    <submittedName>
        <fullName evidence="3">Unannotated protein</fullName>
    </submittedName>
</protein>